<dbReference type="AlphaFoldDB" id="A0A175YDK4"/>
<reference evidence="2" key="1">
    <citation type="journal article" date="2016" name="Nat. Genet.">
        <title>A high-quality carrot genome assembly provides new insights into carotenoid accumulation and asterid genome evolution.</title>
        <authorList>
            <person name="Iorizzo M."/>
            <person name="Ellison S."/>
            <person name="Senalik D."/>
            <person name="Zeng P."/>
            <person name="Satapoomin P."/>
            <person name="Huang J."/>
            <person name="Bowman M."/>
            <person name="Iovene M."/>
            <person name="Sanseverino W."/>
            <person name="Cavagnaro P."/>
            <person name="Yildiz M."/>
            <person name="Macko-Podgorni A."/>
            <person name="Moranska E."/>
            <person name="Grzebelus E."/>
            <person name="Grzebelus D."/>
            <person name="Ashrafi H."/>
            <person name="Zheng Z."/>
            <person name="Cheng S."/>
            <person name="Spooner D."/>
            <person name="Van Deynze A."/>
            <person name="Simon P."/>
        </authorList>
    </citation>
    <scope>NUCLEOTIDE SEQUENCE</scope>
    <source>
        <tissue evidence="2">Leaf</tissue>
    </source>
</reference>
<dbReference type="Gramene" id="KZM81543">
    <property type="protein sequence ID" value="KZM81543"/>
    <property type="gene ID" value="DCAR_029156"/>
</dbReference>
<reference evidence="2" key="2">
    <citation type="submission" date="2022-03" db="EMBL/GenBank/DDBJ databases">
        <title>Draft title - Genomic analysis of global carrot germplasm unveils the trajectory of domestication and the origin of high carotenoid orange carrot.</title>
        <authorList>
            <person name="Iorizzo M."/>
            <person name="Ellison S."/>
            <person name="Senalik D."/>
            <person name="Macko-Podgorni A."/>
            <person name="Grzebelus D."/>
            <person name="Bostan H."/>
            <person name="Rolling W."/>
            <person name="Curaba J."/>
            <person name="Simon P."/>
        </authorList>
    </citation>
    <scope>NUCLEOTIDE SEQUENCE</scope>
    <source>
        <tissue evidence="2">Leaf</tissue>
    </source>
</reference>
<sequence length="154" mass="17637">MDPSRGEIEALQSEKERRFKAWEARETAAYNARLRGARKAKAAADRKAEREKREKDEAEKLKAEKIKLKESFRKKMAEARIKLDTRVQEAYSKADRARKEATQCLEADLKKGDQDAAKAKAKSKAKKDKISPLVLVLNYLLPCCCKVHKYKGEI</sequence>
<gene>
    <name evidence="2" type="ORF">DCAR_0933514</name>
</gene>
<feature type="region of interest" description="Disordered" evidence="1">
    <location>
        <begin position="35"/>
        <end position="58"/>
    </location>
</feature>
<feature type="compositionally biased region" description="Basic and acidic residues" evidence="1">
    <location>
        <begin position="42"/>
        <end position="58"/>
    </location>
</feature>
<dbReference type="Proteomes" id="UP000077755">
    <property type="component" value="Chromosome 9"/>
</dbReference>
<evidence type="ECO:0000256" key="1">
    <source>
        <dbReference type="SAM" id="MobiDB-lite"/>
    </source>
</evidence>
<protein>
    <submittedName>
        <fullName evidence="2">Uncharacterized protein</fullName>
    </submittedName>
</protein>
<dbReference type="EMBL" id="CP093351">
    <property type="protein sequence ID" value="WOH13999.1"/>
    <property type="molecule type" value="Genomic_DNA"/>
</dbReference>
<evidence type="ECO:0000313" key="3">
    <source>
        <dbReference type="Proteomes" id="UP000077755"/>
    </source>
</evidence>
<name>A0A175YDK4_DAUCS</name>
<organism evidence="2 3">
    <name type="scientific">Daucus carota subsp. sativus</name>
    <name type="common">Carrot</name>
    <dbReference type="NCBI Taxonomy" id="79200"/>
    <lineage>
        <taxon>Eukaryota</taxon>
        <taxon>Viridiplantae</taxon>
        <taxon>Streptophyta</taxon>
        <taxon>Embryophyta</taxon>
        <taxon>Tracheophyta</taxon>
        <taxon>Spermatophyta</taxon>
        <taxon>Magnoliopsida</taxon>
        <taxon>eudicotyledons</taxon>
        <taxon>Gunneridae</taxon>
        <taxon>Pentapetalae</taxon>
        <taxon>asterids</taxon>
        <taxon>campanulids</taxon>
        <taxon>Apiales</taxon>
        <taxon>Apiaceae</taxon>
        <taxon>Apioideae</taxon>
        <taxon>Scandiceae</taxon>
        <taxon>Daucinae</taxon>
        <taxon>Daucus</taxon>
        <taxon>Daucus sect. Daucus</taxon>
    </lineage>
</organism>
<keyword evidence="3" id="KW-1185">Reference proteome</keyword>
<accession>A0A175YDK4</accession>
<evidence type="ECO:0000313" key="2">
    <source>
        <dbReference type="EMBL" id="WOH13999.1"/>
    </source>
</evidence>
<proteinExistence type="predicted"/>